<evidence type="ECO:0000313" key="2">
    <source>
        <dbReference type="EMBL" id="GCB34576.1"/>
    </source>
</evidence>
<name>A0A401LSP0_9BACE</name>
<sequence>MEHPGGELSDQVRSDPQGETGYGHGQPAHFGGVHLREEHEDYGADGDGAAEYVGQEEGQQQQAGDSQGFAIEEVEADQEQADDHAGNAVVNKVFTTHFVDDDDGQDGGKGID</sequence>
<accession>A0A401LSP0</accession>
<reference evidence="2 3" key="1">
    <citation type="submission" date="2018-10" db="EMBL/GenBank/DDBJ databases">
        <title>Draft Genome Sequence of Bacteroides sp. KCTC 15687.</title>
        <authorList>
            <person name="Yu S.Y."/>
            <person name="Kim J.S."/>
            <person name="Oh B.S."/>
            <person name="Park S.H."/>
            <person name="Kang S.W."/>
            <person name="Park J.E."/>
            <person name="Choi S.H."/>
            <person name="Han K.I."/>
            <person name="Lee K.C."/>
            <person name="Eom M.K."/>
            <person name="Suh M.K."/>
            <person name="Lee D.H."/>
            <person name="Yoon H."/>
            <person name="Kim B."/>
            <person name="Yang S.J."/>
            <person name="Lee J.S."/>
            <person name="Lee J.H."/>
        </authorList>
    </citation>
    <scope>NUCLEOTIDE SEQUENCE [LARGE SCALE GENOMIC DNA]</scope>
    <source>
        <strain evidence="2 3">KCTC 15687</strain>
    </source>
</reference>
<protein>
    <submittedName>
        <fullName evidence="2">Uncharacterized protein</fullName>
    </submittedName>
</protein>
<feature type="region of interest" description="Disordered" evidence="1">
    <location>
        <begin position="1"/>
        <end position="84"/>
    </location>
</feature>
<dbReference type="EMBL" id="BHWB01000003">
    <property type="protein sequence ID" value="GCB34576.1"/>
    <property type="molecule type" value="Genomic_DNA"/>
</dbReference>
<keyword evidence="3" id="KW-1185">Reference proteome</keyword>
<organism evidence="2 3">
    <name type="scientific">Bacteroides faecalis</name>
    <dbReference type="NCBI Taxonomy" id="2447885"/>
    <lineage>
        <taxon>Bacteria</taxon>
        <taxon>Pseudomonadati</taxon>
        <taxon>Bacteroidota</taxon>
        <taxon>Bacteroidia</taxon>
        <taxon>Bacteroidales</taxon>
        <taxon>Bacteroidaceae</taxon>
        <taxon>Bacteroides</taxon>
    </lineage>
</organism>
<comment type="caution">
    <text evidence="2">The sequence shown here is derived from an EMBL/GenBank/DDBJ whole genome shotgun (WGS) entry which is preliminary data.</text>
</comment>
<dbReference type="Proteomes" id="UP000288079">
    <property type="component" value="Unassembled WGS sequence"/>
</dbReference>
<gene>
    <name evidence="2" type="ORF">KGMB02408_15210</name>
</gene>
<dbReference type="AlphaFoldDB" id="A0A401LSP0"/>
<evidence type="ECO:0000313" key="3">
    <source>
        <dbReference type="Proteomes" id="UP000288079"/>
    </source>
</evidence>
<feature type="compositionally biased region" description="Basic and acidic residues" evidence="1">
    <location>
        <begin position="1"/>
        <end position="13"/>
    </location>
</feature>
<evidence type="ECO:0000256" key="1">
    <source>
        <dbReference type="SAM" id="MobiDB-lite"/>
    </source>
</evidence>
<proteinExistence type="predicted"/>
<feature type="compositionally biased region" description="Low complexity" evidence="1">
    <location>
        <begin position="49"/>
        <end position="71"/>
    </location>
</feature>